<evidence type="ECO:0000259" key="3">
    <source>
        <dbReference type="PROSITE" id="PS50132"/>
    </source>
</evidence>
<feature type="domain" description="RGS" evidence="3">
    <location>
        <begin position="595"/>
        <end position="713"/>
    </location>
</feature>
<organism evidence="4 5">
    <name type="scientific">Parelaphostrongylus tenuis</name>
    <name type="common">Meningeal worm</name>
    <dbReference type="NCBI Taxonomy" id="148309"/>
    <lineage>
        <taxon>Eukaryota</taxon>
        <taxon>Metazoa</taxon>
        <taxon>Ecdysozoa</taxon>
        <taxon>Nematoda</taxon>
        <taxon>Chromadorea</taxon>
        <taxon>Rhabditida</taxon>
        <taxon>Rhabditina</taxon>
        <taxon>Rhabditomorpha</taxon>
        <taxon>Strongyloidea</taxon>
        <taxon>Metastrongylidae</taxon>
        <taxon>Parelaphostrongylus</taxon>
    </lineage>
</organism>
<dbReference type="PROSITE" id="PS50132">
    <property type="entry name" value="RGS"/>
    <property type="match status" value="1"/>
</dbReference>
<dbReference type="InterPro" id="IPR044926">
    <property type="entry name" value="RGS_subdomain_2"/>
</dbReference>
<name>A0AAD5QHE7_PARTN</name>
<dbReference type="InterPro" id="IPR024066">
    <property type="entry name" value="RGS_subdom1/3"/>
</dbReference>
<keyword evidence="5" id="KW-1185">Reference proteome</keyword>
<dbReference type="PANTHER" id="PTHR10845:SF259">
    <property type="entry name" value="RGS DOMAIN-CONTAINING PROTEIN-RELATED"/>
    <property type="match status" value="1"/>
</dbReference>
<gene>
    <name evidence="4" type="ORF">KIN20_001925</name>
</gene>
<dbReference type="InterPro" id="IPR036305">
    <property type="entry name" value="RGS_sf"/>
</dbReference>
<sequence>MNYEDEGYSYSEFDSDSSSDNSTSLPRFQLAKSKSDEKWLRDKRFVRKSQYGMSREHLKPIDSSSLSTIPSNLSSLLESTNEEDYLSDLYTPVQKSERHRVPPVFTVPQELSPVVGDSIDEPPNVPSLRLQRDWRPQQTSTTTSFQPFVSSLPKTNPHHGPKFISSTPRTSTAGRISMHSYNQIIENVSRPSSYYGEESCGYPTTTRSHNENVKPTFYRPENFGLPTGVAKNVGSEGILFLCMTLCGNELNITVNEGVYFQDPYQPQISSYVRLEMKRRCGNSRKRYYREKIQSFRTRKWMATNRPAFNEKFTFYIDEDNYYRDLITISVYKLKTDSHQQRMRMLGCMTFPVKRLMKKAREANDGYYIDENMTMDEVVVNEGGFFLLAPKRGERKCFPQNKISIKTYYNDKTFSGDGILTTSSSCISNPSEMPATVLRSSVAAEKDGNTVSDVCIHLDEPYPEFTRFADCFHARHGGHRATFPDITTTTENTSDGGIVPTLQYRRRKCCSRSSPLKLSIEKGVRRAASFTFSPKGASDTTNCRAQVHPVREDETKRRFFGPISKTINLIRSKLDVALSTSSLYPTREEVLQWRTSFESLLNHKYGCTLFREFLKKEFSDENVDFWLECEEFKKMKEGKKATIQRAHEIFREYIAVAASKEVNLDSDTRTATKAAMESGCKSDTFSLAQGRIEQLMAKDSYRRFLKDRLYLDLVDGVENIANSPKIKK</sequence>
<dbReference type="InterPro" id="IPR035892">
    <property type="entry name" value="C2_domain_sf"/>
</dbReference>
<dbReference type="AlphaFoldDB" id="A0AAD5QHE7"/>
<feature type="compositionally biased region" description="Acidic residues" evidence="1">
    <location>
        <begin position="1"/>
        <end position="17"/>
    </location>
</feature>
<proteinExistence type="predicted"/>
<evidence type="ECO:0000256" key="1">
    <source>
        <dbReference type="SAM" id="MobiDB-lite"/>
    </source>
</evidence>
<dbReference type="EMBL" id="JAHQIW010000251">
    <property type="protein sequence ID" value="KAJ1346991.1"/>
    <property type="molecule type" value="Genomic_DNA"/>
</dbReference>
<evidence type="ECO:0000313" key="4">
    <source>
        <dbReference type="EMBL" id="KAJ1346991.1"/>
    </source>
</evidence>
<dbReference type="Gene3D" id="1.10.167.10">
    <property type="entry name" value="Regulator of G-protein Signalling 4, domain 2"/>
    <property type="match status" value="1"/>
</dbReference>
<dbReference type="SUPFAM" id="SSF48097">
    <property type="entry name" value="Regulator of G-protein signaling, RGS"/>
    <property type="match status" value="1"/>
</dbReference>
<dbReference type="InterPro" id="IPR000008">
    <property type="entry name" value="C2_dom"/>
</dbReference>
<dbReference type="SUPFAM" id="SSF49562">
    <property type="entry name" value="C2 domain (Calcium/lipid-binding domain, CaLB)"/>
    <property type="match status" value="1"/>
</dbReference>
<evidence type="ECO:0000313" key="5">
    <source>
        <dbReference type="Proteomes" id="UP001196413"/>
    </source>
</evidence>
<dbReference type="PROSITE" id="PS50004">
    <property type="entry name" value="C2"/>
    <property type="match status" value="1"/>
</dbReference>
<dbReference type="Pfam" id="PF00615">
    <property type="entry name" value="RGS"/>
    <property type="match status" value="1"/>
</dbReference>
<dbReference type="Gene3D" id="2.60.40.150">
    <property type="entry name" value="C2 domain"/>
    <property type="match status" value="1"/>
</dbReference>
<evidence type="ECO:0000259" key="2">
    <source>
        <dbReference type="PROSITE" id="PS50004"/>
    </source>
</evidence>
<feature type="domain" description="C2" evidence="2">
    <location>
        <begin position="234"/>
        <end position="366"/>
    </location>
</feature>
<protein>
    <recommendedName>
        <fullName evidence="6">RGS domain-containing protein</fullName>
    </recommendedName>
</protein>
<dbReference type="Proteomes" id="UP001196413">
    <property type="component" value="Unassembled WGS sequence"/>
</dbReference>
<dbReference type="PRINTS" id="PR01301">
    <property type="entry name" value="RGSPROTEIN"/>
</dbReference>
<dbReference type="Pfam" id="PF00168">
    <property type="entry name" value="C2"/>
    <property type="match status" value="1"/>
</dbReference>
<reference evidence="4" key="1">
    <citation type="submission" date="2021-06" db="EMBL/GenBank/DDBJ databases">
        <title>Parelaphostrongylus tenuis whole genome reference sequence.</title>
        <authorList>
            <person name="Garwood T.J."/>
            <person name="Larsen P.A."/>
            <person name="Fountain-Jones N.M."/>
            <person name="Garbe J.R."/>
            <person name="Macchietto M.G."/>
            <person name="Kania S.A."/>
            <person name="Gerhold R.W."/>
            <person name="Richards J.E."/>
            <person name="Wolf T.M."/>
        </authorList>
    </citation>
    <scope>NUCLEOTIDE SEQUENCE</scope>
    <source>
        <strain evidence="4">MNPRO001-30</strain>
        <tissue evidence="4">Meninges</tissue>
    </source>
</reference>
<dbReference type="Gene3D" id="1.10.196.10">
    <property type="match status" value="1"/>
</dbReference>
<dbReference type="SMART" id="SM00315">
    <property type="entry name" value="RGS"/>
    <property type="match status" value="1"/>
</dbReference>
<comment type="caution">
    <text evidence="4">The sequence shown here is derived from an EMBL/GenBank/DDBJ whole genome shotgun (WGS) entry which is preliminary data.</text>
</comment>
<feature type="region of interest" description="Disordered" evidence="1">
    <location>
        <begin position="1"/>
        <end position="34"/>
    </location>
</feature>
<feature type="region of interest" description="Disordered" evidence="1">
    <location>
        <begin position="134"/>
        <end position="171"/>
    </location>
</feature>
<dbReference type="FunFam" id="1.10.167.10:FF:000001">
    <property type="entry name" value="Putative regulator of g-protein signaling 12"/>
    <property type="match status" value="1"/>
</dbReference>
<feature type="compositionally biased region" description="Low complexity" evidence="1">
    <location>
        <begin position="136"/>
        <end position="151"/>
    </location>
</feature>
<dbReference type="SMART" id="SM00239">
    <property type="entry name" value="C2"/>
    <property type="match status" value="1"/>
</dbReference>
<dbReference type="PANTHER" id="PTHR10845">
    <property type="entry name" value="REGULATOR OF G PROTEIN SIGNALING"/>
    <property type="match status" value="1"/>
</dbReference>
<accession>A0AAD5QHE7</accession>
<evidence type="ECO:0008006" key="6">
    <source>
        <dbReference type="Google" id="ProtNLM"/>
    </source>
</evidence>
<dbReference type="InterPro" id="IPR016137">
    <property type="entry name" value="RGS"/>
</dbReference>